<dbReference type="EMBL" id="BAABHA010000001">
    <property type="protein sequence ID" value="GAA4371596.1"/>
    <property type="molecule type" value="Genomic_DNA"/>
</dbReference>
<feature type="chain" id="PRO_5045279623" evidence="2">
    <location>
        <begin position="24"/>
        <end position="725"/>
    </location>
</feature>
<feature type="signal peptide" evidence="2">
    <location>
        <begin position="1"/>
        <end position="23"/>
    </location>
</feature>
<keyword evidence="4" id="KW-1185">Reference proteome</keyword>
<organism evidence="3 4">
    <name type="scientific">Hymenobacter koreensis</name>
    <dbReference type="NCBI Taxonomy" id="1084523"/>
    <lineage>
        <taxon>Bacteria</taxon>
        <taxon>Pseudomonadati</taxon>
        <taxon>Bacteroidota</taxon>
        <taxon>Cytophagia</taxon>
        <taxon>Cytophagales</taxon>
        <taxon>Hymenobacteraceae</taxon>
        <taxon>Hymenobacter</taxon>
    </lineage>
</organism>
<feature type="compositionally biased region" description="Low complexity" evidence="1">
    <location>
        <begin position="679"/>
        <end position="692"/>
    </location>
</feature>
<evidence type="ECO:0000256" key="2">
    <source>
        <dbReference type="SAM" id="SignalP"/>
    </source>
</evidence>
<accession>A0ABP8ITX7</accession>
<gene>
    <name evidence="3" type="ORF">GCM10023186_00170</name>
</gene>
<dbReference type="RefSeq" id="WP_345220246.1">
    <property type="nucleotide sequence ID" value="NZ_BAABHA010000001.1"/>
</dbReference>
<feature type="region of interest" description="Disordered" evidence="1">
    <location>
        <begin position="662"/>
        <end position="725"/>
    </location>
</feature>
<keyword evidence="2" id="KW-0732">Signal</keyword>
<dbReference type="Proteomes" id="UP001500454">
    <property type="component" value="Unassembled WGS sequence"/>
</dbReference>
<proteinExistence type="predicted"/>
<reference evidence="4" key="1">
    <citation type="journal article" date="2019" name="Int. J. Syst. Evol. Microbiol.">
        <title>The Global Catalogue of Microorganisms (GCM) 10K type strain sequencing project: providing services to taxonomists for standard genome sequencing and annotation.</title>
        <authorList>
            <consortium name="The Broad Institute Genomics Platform"/>
            <consortium name="The Broad Institute Genome Sequencing Center for Infectious Disease"/>
            <person name="Wu L."/>
            <person name="Ma J."/>
        </authorList>
    </citation>
    <scope>NUCLEOTIDE SEQUENCE [LARGE SCALE GENOMIC DNA]</scope>
    <source>
        <strain evidence="4">JCM 17924</strain>
    </source>
</reference>
<evidence type="ECO:0000313" key="4">
    <source>
        <dbReference type="Proteomes" id="UP001500454"/>
    </source>
</evidence>
<evidence type="ECO:0000313" key="3">
    <source>
        <dbReference type="EMBL" id="GAA4371596.1"/>
    </source>
</evidence>
<comment type="caution">
    <text evidence="3">The sequence shown here is derived from an EMBL/GenBank/DDBJ whole genome shotgun (WGS) entry which is preliminary data.</text>
</comment>
<name>A0ABP8ITX7_9BACT</name>
<sequence length="725" mass="74614">MKNVYRVVSLGGYLLLLGASAQAQVGIGISTPHSSAVLDLSSTTRGLLAPRMLESQRTAIGSPALGLLVYQTDNASGFYYYNGSAWLPLGNNAGLTLPYAGTTAAGGTAFDVRSTAIGGVGIYGRGADVGVHGVATATSTAGVLADNMADGIGLIARTTSTTSTVPALVGRNFGNGYGVQGYSMNGAALHAEKSFSQTGPAALLITSDAANPAPTLQVMSNSASSALRVSSSSPGVSTQGTLGQFTWNDPTTTSANVGLRLDVITGRGYGGSFSILDPSNTRQALTGSTAGRGFGVVGFATAGGQGVVGVALANSTDTYPGSVAGAGVSGVASSGIGVYAVSGSGTALLVEKRNSQTGPVAEFSNTNPSNFNPTLGLTNAGSGYTLDVYATGSPFGAVARFINANSTVPAVDISNDADGTGARVSTRDGVALFASARYGTAAHLSSRSAVNRANVRIINSEYDYARLNFENYTYSTFWTIAGITANTGPSNRQNAFLNLYYSDFGNVLLARGNGSVQVVGNLSKGGGSFKIDHPLDPENKYLYHSFVESPDMLNVYNGNVTLDARGEAEVLLPEWFEALNRDFRYQLTPIGAPGPNLYVGAEVQGNRFRIAGGAPGGRVSWQVTGIRHDKFAEQNRIPVEEAKEPADRGRYLHPAAFGRPASQAVEAVRGAVPEKQRAAARTAAPAKSPSSPQVGERRTTQAPTPVPAGAAPQPLLPVNTAQPQQ</sequence>
<evidence type="ECO:0000256" key="1">
    <source>
        <dbReference type="SAM" id="MobiDB-lite"/>
    </source>
</evidence>
<protein>
    <submittedName>
        <fullName evidence="3">Uncharacterized protein</fullName>
    </submittedName>
</protein>